<dbReference type="AlphaFoldDB" id="A0A2N9EHG9"/>
<protein>
    <recommendedName>
        <fullName evidence="1">ADP-ribosyl cyclase/cyclic ADP-ribose hydrolase</fullName>
        <ecNumber evidence="1">3.2.2.6</ecNumber>
    </recommendedName>
</protein>
<evidence type="ECO:0000256" key="1">
    <source>
        <dbReference type="ARBA" id="ARBA00011982"/>
    </source>
</evidence>
<dbReference type="InterPro" id="IPR000157">
    <property type="entry name" value="TIR_dom"/>
</dbReference>
<feature type="domain" description="TIR" evidence="5">
    <location>
        <begin position="22"/>
        <end position="168"/>
    </location>
</feature>
<dbReference type="GO" id="GO:0007165">
    <property type="term" value="P:signal transduction"/>
    <property type="evidence" value="ECO:0007669"/>
    <property type="project" value="InterPro"/>
</dbReference>
<evidence type="ECO:0000256" key="3">
    <source>
        <dbReference type="ARBA" id="ARBA00023027"/>
    </source>
</evidence>
<dbReference type="Gene3D" id="3.40.50.10140">
    <property type="entry name" value="Toll/interleukin-1 receptor homology (TIR) domain"/>
    <property type="match status" value="1"/>
</dbReference>
<evidence type="ECO:0000259" key="5">
    <source>
        <dbReference type="PROSITE" id="PS50104"/>
    </source>
</evidence>
<dbReference type="InterPro" id="IPR035897">
    <property type="entry name" value="Toll_tir_struct_dom_sf"/>
</dbReference>
<keyword evidence="3" id="KW-0520">NAD</keyword>
<evidence type="ECO:0000256" key="4">
    <source>
        <dbReference type="ARBA" id="ARBA00047304"/>
    </source>
</evidence>
<dbReference type="Pfam" id="PF01582">
    <property type="entry name" value="TIR"/>
    <property type="match status" value="1"/>
</dbReference>
<dbReference type="EC" id="3.2.2.6" evidence="1"/>
<dbReference type="GO" id="GO:0061809">
    <property type="term" value="F:NAD+ nucleosidase activity, cyclic ADP-ribose generating"/>
    <property type="evidence" value="ECO:0007669"/>
    <property type="project" value="UniProtKB-EC"/>
</dbReference>
<dbReference type="EMBL" id="OIVN01000098">
    <property type="protein sequence ID" value="SPC74213.1"/>
    <property type="molecule type" value="Genomic_DNA"/>
</dbReference>
<dbReference type="SUPFAM" id="SSF52200">
    <property type="entry name" value="Toll/Interleukin receptor TIR domain"/>
    <property type="match status" value="1"/>
</dbReference>
<dbReference type="PROSITE" id="PS50104">
    <property type="entry name" value="TIR"/>
    <property type="match status" value="1"/>
</dbReference>
<reference evidence="6" key="1">
    <citation type="submission" date="2018-02" db="EMBL/GenBank/DDBJ databases">
        <authorList>
            <person name="Cohen D.B."/>
            <person name="Kent A.D."/>
        </authorList>
    </citation>
    <scope>NUCLEOTIDE SEQUENCE</scope>
</reference>
<dbReference type="PANTHER" id="PTHR32009:SF39">
    <property type="entry name" value="TIR DOMAIN-CONTAINING PROTEIN"/>
    <property type="match status" value="1"/>
</dbReference>
<dbReference type="FunFam" id="3.40.50.10140:FF:000007">
    <property type="entry name" value="Disease resistance protein (TIR-NBS-LRR class)"/>
    <property type="match status" value="1"/>
</dbReference>
<accession>A0A2N9EHG9</accession>
<dbReference type="PANTHER" id="PTHR32009">
    <property type="entry name" value="TMV RESISTANCE PROTEIN N-LIKE"/>
    <property type="match status" value="1"/>
</dbReference>
<dbReference type="SMART" id="SM00255">
    <property type="entry name" value="TIR"/>
    <property type="match status" value="1"/>
</dbReference>
<keyword evidence="2" id="KW-0378">Hydrolase</keyword>
<comment type="catalytic activity">
    <reaction evidence="4">
        <text>NAD(+) + H2O = ADP-D-ribose + nicotinamide + H(+)</text>
        <dbReference type="Rhea" id="RHEA:16301"/>
        <dbReference type="ChEBI" id="CHEBI:15377"/>
        <dbReference type="ChEBI" id="CHEBI:15378"/>
        <dbReference type="ChEBI" id="CHEBI:17154"/>
        <dbReference type="ChEBI" id="CHEBI:57540"/>
        <dbReference type="ChEBI" id="CHEBI:57967"/>
        <dbReference type="EC" id="3.2.2.6"/>
    </reaction>
    <physiologicalReaction direction="left-to-right" evidence="4">
        <dbReference type="Rhea" id="RHEA:16302"/>
    </physiologicalReaction>
</comment>
<evidence type="ECO:0000256" key="2">
    <source>
        <dbReference type="ARBA" id="ARBA00022801"/>
    </source>
</evidence>
<organism evidence="6">
    <name type="scientific">Fagus sylvatica</name>
    <name type="common">Beechnut</name>
    <dbReference type="NCBI Taxonomy" id="28930"/>
    <lineage>
        <taxon>Eukaryota</taxon>
        <taxon>Viridiplantae</taxon>
        <taxon>Streptophyta</taxon>
        <taxon>Embryophyta</taxon>
        <taxon>Tracheophyta</taxon>
        <taxon>Spermatophyta</taxon>
        <taxon>Magnoliopsida</taxon>
        <taxon>eudicotyledons</taxon>
        <taxon>Gunneridae</taxon>
        <taxon>Pentapetalae</taxon>
        <taxon>rosids</taxon>
        <taxon>fabids</taxon>
        <taxon>Fagales</taxon>
        <taxon>Fagaceae</taxon>
        <taxon>Fagus</taxon>
    </lineage>
</organism>
<gene>
    <name evidence="6" type="ORF">FSB_LOCUS2095</name>
</gene>
<sequence>MDLMDVTASSSFPTSSSSTARWKYDVFLSFRGEDTRKSFTDLIYFALRQKGIKTFKDDKDLEKGETISPALLKAIEESRSAIVILSKNYASSTWCLDELAKIIHCKKEMGMRVLPVFCDVEPSDVRKQLGTFASAFIEHEKRFKEKVKLWRAALSHVGNLAGWTVMNW</sequence>
<proteinExistence type="predicted"/>
<name>A0A2N9EHG9_FAGSY</name>
<evidence type="ECO:0000313" key="6">
    <source>
        <dbReference type="EMBL" id="SPC74213.1"/>
    </source>
</evidence>